<evidence type="ECO:0000313" key="1">
    <source>
        <dbReference type="EMBL" id="SVA69775.1"/>
    </source>
</evidence>
<name>A0A381XYH7_9ZZZZ</name>
<accession>A0A381XYH7</accession>
<dbReference type="AlphaFoldDB" id="A0A381XYH7"/>
<protein>
    <submittedName>
        <fullName evidence="1">Uncharacterized protein</fullName>
    </submittedName>
</protein>
<organism evidence="1">
    <name type="scientific">marine metagenome</name>
    <dbReference type="NCBI Taxonomy" id="408172"/>
    <lineage>
        <taxon>unclassified sequences</taxon>
        <taxon>metagenomes</taxon>
        <taxon>ecological metagenomes</taxon>
    </lineage>
</organism>
<sequence length="30" mass="3515">MVYNMRRTRAPVVKAADQRVRLPADGYPWP</sequence>
<dbReference type="EMBL" id="UINC01016830">
    <property type="protein sequence ID" value="SVA69775.1"/>
    <property type="molecule type" value="Genomic_DNA"/>
</dbReference>
<gene>
    <name evidence="1" type="ORF">METZ01_LOCUS122629</name>
</gene>
<reference evidence="1" key="1">
    <citation type="submission" date="2018-05" db="EMBL/GenBank/DDBJ databases">
        <authorList>
            <person name="Lanie J.A."/>
            <person name="Ng W.-L."/>
            <person name="Kazmierczak K.M."/>
            <person name="Andrzejewski T.M."/>
            <person name="Davidsen T.M."/>
            <person name="Wayne K.J."/>
            <person name="Tettelin H."/>
            <person name="Glass J.I."/>
            <person name="Rusch D."/>
            <person name="Podicherti R."/>
            <person name="Tsui H.-C.T."/>
            <person name="Winkler M.E."/>
        </authorList>
    </citation>
    <scope>NUCLEOTIDE SEQUENCE</scope>
</reference>
<proteinExistence type="predicted"/>